<dbReference type="PROSITE" id="PS01124">
    <property type="entry name" value="HTH_ARAC_FAMILY_2"/>
    <property type="match status" value="1"/>
</dbReference>
<dbReference type="OrthoDB" id="241790at2"/>
<feature type="domain" description="HTH araC/xylS-type" evidence="5">
    <location>
        <begin position="188"/>
        <end position="286"/>
    </location>
</feature>
<dbReference type="Pfam" id="PF12833">
    <property type="entry name" value="HTH_18"/>
    <property type="match status" value="1"/>
</dbReference>
<reference evidence="6 7" key="1">
    <citation type="submission" date="2019-03" db="EMBL/GenBank/DDBJ databases">
        <title>Genomic Encyclopedia of Type Strains, Phase III (KMG-III): the genomes of soil and plant-associated and newly described type strains.</title>
        <authorList>
            <person name="Whitman W."/>
        </authorList>
    </citation>
    <scope>NUCLEOTIDE SEQUENCE [LARGE SCALE GENOMIC DNA]</scope>
    <source>
        <strain evidence="6 7">VKM Ac-2570</strain>
    </source>
</reference>
<dbReference type="Proteomes" id="UP000295447">
    <property type="component" value="Unassembled WGS sequence"/>
</dbReference>
<dbReference type="Gene3D" id="1.10.10.60">
    <property type="entry name" value="Homeodomain-like"/>
    <property type="match status" value="2"/>
</dbReference>
<evidence type="ECO:0000256" key="4">
    <source>
        <dbReference type="SAM" id="MobiDB-lite"/>
    </source>
</evidence>
<sequence length="296" mass="32607">MDLLDELQSLIIRYAVGRRGRTQRLIDGVQISRADEPSEPTAGLMRPAVTVVASGVKRTLLNGVAYEYSAGQFLVSSLDLPVIGQALKASRDEPFAVVSLRLDPVDIAPLLLETPALPPQYGGLVVSDATPELLDPVVRLLRIADRPDDVRVLAPGIRREILWRLLTGEQGALVRQIGLADGMLAHISKAIRWIRRHHNEPVRVADLAELAGMSESTFHRHFRAATSMTPIQFQKQIRLQEARILLRTQATTAADVAYQVGYTSPAHFTREYHKAFGRTPGEDRTNFSSPVVAEGS</sequence>
<dbReference type="EMBL" id="SODF01000004">
    <property type="protein sequence ID" value="TDW14052.1"/>
    <property type="molecule type" value="Genomic_DNA"/>
</dbReference>
<evidence type="ECO:0000313" key="7">
    <source>
        <dbReference type="Proteomes" id="UP000295447"/>
    </source>
</evidence>
<name>A0A4R7ZAC5_9ACTN</name>
<evidence type="ECO:0000256" key="3">
    <source>
        <dbReference type="ARBA" id="ARBA00023163"/>
    </source>
</evidence>
<keyword evidence="3" id="KW-0804">Transcription</keyword>
<dbReference type="PRINTS" id="PR00032">
    <property type="entry name" value="HTHARAC"/>
</dbReference>
<dbReference type="GO" id="GO:0043565">
    <property type="term" value="F:sequence-specific DNA binding"/>
    <property type="evidence" value="ECO:0007669"/>
    <property type="project" value="InterPro"/>
</dbReference>
<comment type="caution">
    <text evidence="6">The sequence shown here is derived from an EMBL/GenBank/DDBJ whole genome shotgun (WGS) entry which is preliminary data.</text>
</comment>
<protein>
    <submittedName>
        <fullName evidence="6">AraC family transcriptional regulator</fullName>
    </submittedName>
</protein>
<dbReference type="Pfam" id="PF06719">
    <property type="entry name" value="AraC_N"/>
    <property type="match status" value="1"/>
</dbReference>
<feature type="region of interest" description="Disordered" evidence="4">
    <location>
        <begin position="277"/>
        <end position="296"/>
    </location>
</feature>
<evidence type="ECO:0000256" key="2">
    <source>
        <dbReference type="ARBA" id="ARBA00023125"/>
    </source>
</evidence>
<dbReference type="SUPFAM" id="SSF46689">
    <property type="entry name" value="Homeodomain-like"/>
    <property type="match status" value="2"/>
</dbReference>
<dbReference type="InterPro" id="IPR020449">
    <property type="entry name" value="Tscrpt_reg_AraC-type_HTH"/>
</dbReference>
<keyword evidence="1" id="KW-0805">Transcription regulation</keyword>
<keyword evidence="7" id="KW-1185">Reference proteome</keyword>
<evidence type="ECO:0000256" key="1">
    <source>
        <dbReference type="ARBA" id="ARBA00023015"/>
    </source>
</evidence>
<accession>A0A4R7ZAC5</accession>
<dbReference type="InterPro" id="IPR009057">
    <property type="entry name" value="Homeodomain-like_sf"/>
</dbReference>
<dbReference type="InterPro" id="IPR009594">
    <property type="entry name" value="Tscrpt_reg_HTH_AraC_N"/>
</dbReference>
<dbReference type="PANTHER" id="PTHR43436">
    <property type="entry name" value="ARAC-FAMILY TRANSCRIPTIONAL REGULATOR"/>
    <property type="match status" value="1"/>
</dbReference>
<dbReference type="AlphaFoldDB" id="A0A4R7ZAC5"/>
<keyword evidence="2" id="KW-0238">DNA-binding</keyword>
<dbReference type="PANTHER" id="PTHR43436:SF1">
    <property type="entry name" value="TRANSCRIPTIONAL REGULATORY PROTEIN"/>
    <property type="match status" value="1"/>
</dbReference>
<dbReference type="InterPro" id="IPR018060">
    <property type="entry name" value="HTH_AraC"/>
</dbReference>
<evidence type="ECO:0000313" key="6">
    <source>
        <dbReference type="EMBL" id="TDW14052.1"/>
    </source>
</evidence>
<proteinExistence type="predicted"/>
<dbReference type="SMART" id="SM00342">
    <property type="entry name" value="HTH_ARAC"/>
    <property type="match status" value="1"/>
</dbReference>
<dbReference type="GO" id="GO:0003700">
    <property type="term" value="F:DNA-binding transcription factor activity"/>
    <property type="evidence" value="ECO:0007669"/>
    <property type="project" value="InterPro"/>
</dbReference>
<organism evidence="6 7">
    <name type="scientific">Kribbella kalugense</name>
    <dbReference type="NCBI Taxonomy" id="2512221"/>
    <lineage>
        <taxon>Bacteria</taxon>
        <taxon>Bacillati</taxon>
        <taxon>Actinomycetota</taxon>
        <taxon>Actinomycetes</taxon>
        <taxon>Propionibacteriales</taxon>
        <taxon>Kribbellaceae</taxon>
        <taxon>Kribbella</taxon>
    </lineage>
</organism>
<gene>
    <name evidence="6" type="ORF">EV650_7633</name>
</gene>
<evidence type="ECO:0000259" key="5">
    <source>
        <dbReference type="PROSITE" id="PS01124"/>
    </source>
</evidence>